<organism evidence="1">
    <name type="scientific">marine sediment metagenome</name>
    <dbReference type="NCBI Taxonomy" id="412755"/>
    <lineage>
        <taxon>unclassified sequences</taxon>
        <taxon>metagenomes</taxon>
        <taxon>ecological metagenomes</taxon>
    </lineage>
</organism>
<comment type="caution">
    <text evidence="1">The sequence shown here is derived from an EMBL/GenBank/DDBJ whole genome shotgun (WGS) entry which is preliminary data.</text>
</comment>
<accession>X0VS82</accession>
<sequence length="61" mass="7320">MKSNKKLTTSEDINDAKQTRFIPDDVYDIRKDRPPLWSFLTIPFQLLVCKILDIKDYFKKK</sequence>
<evidence type="ECO:0000313" key="1">
    <source>
        <dbReference type="EMBL" id="GAG13967.1"/>
    </source>
</evidence>
<protein>
    <submittedName>
        <fullName evidence="1">Uncharacterized protein</fullName>
    </submittedName>
</protein>
<proteinExistence type="predicted"/>
<reference evidence="1" key="1">
    <citation type="journal article" date="2014" name="Front. Microbiol.">
        <title>High frequency of phylogenetically diverse reductive dehalogenase-homologous genes in deep subseafloor sedimentary metagenomes.</title>
        <authorList>
            <person name="Kawai M."/>
            <person name="Futagami T."/>
            <person name="Toyoda A."/>
            <person name="Takaki Y."/>
            <person name="Nishi S."/>
            <person name="Hori S."/>
            <person name="Arai W."/>
            <person name="Tsubouchi T."/>
            <person name="Morono Y."/>
            <person name="Uchiyama I."/>
            <person name="Ito T."/>
            <person name="Fujiyama A."/>
            <person name="Inagaki F."/>
            <person name="Takami H."/>
        </authorList>
    </citation>
    <scope>NUCLEOTIDE SEQUENCE</scope>
    <source>
        <strain evidence="1">Expedition CK06-06</strain>
    </source>
</reference>
<dbReference type="EMBL" id="BARS01021214">
    <property type="protein sequence ID" value="GAG13967.1"/>
    <property type="molecule type" value="Genomic_DNA"/>
</dbReference>
<dbReference type="AlphaFoldDB" id="X0VS82"/>
<gene>
    <name evidence="1" type="ORF">S01H1_34112</name>
</gene>
<name>X0VS82_9ZZZZ</name>